<dbReference type="GO" id="GO:0005509">
    <property type="term" value="F:calcium ion binding"/>
    <property type="evidence" value="ECO:0007669"/>
    <property type="project" value="InterPro"/>
</dbReference>
<dbReference type="AlphaFoldDB" id="A0A6A2WYU4"/>
<dbReference type="EMBL" id="VEPZ02001578">
    <property type="protein sequence ID" value="KAE8667283.1"/>
    <property type="molecule type" value="Genomic_DNA"/>
</dbReference>
<dbReference type="SUPFAM" id="SSF47473">
    <property type="entry name" value="EF-hand"/>
    <property type="match status" value="1"/>
</dbReference>
<feature type="domain" description="EF-hand" evidence="6">
    <location>
        <begin position="47"/>
        <end position="82"/>
    </location>
</feature>
<organism evidence="7 8">
    <name type="scientific">Hibiscus syriacus</name>
    <name type="common">Rose of Sharon</name>
    <dbReference type="NCBI Taxonomy" id="106335"/>
    <lineage>
        <taxon>Eukaryota</taxon>
        <taxon>Viridiplantae</taxon>
        <taxon>Streptophyta</taxon>
        <taxon>Embryophyta</taxon>
        <taxon>Tracheophyta</taxon>
        <taxon>Spermatophyta</taxon>
        <taxon>Magnoliopsida</taxon>
        <taxon>eudicotyledons</taxon>
        <taxon>Gunneridae</taxon>
        <taxon>Pentapetalae</taxon>
        <taxon>rosids</taxon>
        <taxon>malvids</taxon>
        <taxon>Malvales</taxon>
        <taxon>Malvaceae</taxon>
        <taxon>Malvoideae</taxon>
        <taxon>Hibiscus</taxon>
    </lineage>
</organism>
<name>A0A6A2WYU4_HIBSY</name>
<dbReference type="OrthoDB" id="26525at2759"/>
<sequence length="203" mass="22256">MGFGSIFNRKKKRGSTNSAASSPDVPSKKSLFIQFPMRSSLGNFAQTQLQEIEGVFKTLDANGDGKISALELGSILRSLGQRPSDEELDEMIKEFDADGDGFIDFNEFIELNTRGIDHEEVLENLKDAFSVYDIDGDGSISAEELHEVLQSLGDECSIAECRKMISGVDNDGNGMIDFEEFKVMMMAGATFGSIESDKRKVAV</sequence>
<dbReference type="FunFam" id="1.10.238.10:FF:000178">
    <property type="entry name" value="Calmodulin-2 A"/>
    <property type="match status" value="1"/>
</dbReference>
<evidence type="ECO:0000256" key="5">
    <source>
        <dbReference type="SAM" id="MobiDB-lite"/>
    </source>
</evidence>
<dbReference type="CDD" id="cd00051">
    <property type="entry name" value="EFh"/>
    <property type="match status" value="1"/>
</dbReference>
<dbReference type="FunFam" id="1.10.238.10:FF:000089">
    <property type="entry name" value="calmodulin-like protein 3"/>
    <property type="match status" value="1"/>
</dbReference>
<keyword evidence="8" id="KW-1185">Reference proteome</keyword>
<keyword evidence="4" id="KW-0106">Calcium</keyword>
<feature type="domain" description="EF-hand" evidence="6">
    <location>
        <begin position="156"/>
        <end position="191"/>
    </location>
</feature>
<dbReference type="PANTHER" id="PTHR10891">
    <property type="entry name" value="EF-HAND CALCIUM-BINDING DOMAIN CONTAINING PROTEIN"/>
    <property type="match status" value="1"/>
</dbReference>
<dbReference type="SMART" id="SM00054">
    <property type="entry name" value="EFh"/>
    <property type="match status" value="4"/>
</dbReference>
<feature type="domain" description="EF-hand" evidence="6">
    <location>
        <begin position="120"/>
        <end position="155"/>
    </location>
</feature>
<reference evidence="7" key="1">
    <citation type="submission" date="2019-09" db="EMBL/GenBank/DDBJ databases">
        <title>Draft genome information of white flower Hibiscus syriacus.</title>
        <authorList>
            <person name="Kim Y.-M."/>
        </authorList>
    </citation>
    <scope>NUCLEOTIDE SEQUENCE [LARGE SCALE GENOMIC DNA]</scope>
    <source>
        <strain evidence="7">YM2019G1</strain>
    </source>
</reference>
<dbReference type="Proteomes" id="UP000436088">
    <property type="component" value="Unassembled WGS sequence"/>
</dbReference>
<evidence type="ECO:0000259" key="6">
    <source>
        <dbReference type="PROSITE" id="PS50222"/>
    </source>
</evidence>
<evidence type="ECO:0000256" key="4">
    <source>
        <dbReference type="ARBA" id="ARBA00022837"/>
    </source>
</evidence>
<dbReference type="GO" id="GO:0005737">
    <property type="term" value="C:cytoplasm"/>
    <property type="evidence" value="ECO:0007669"/>
    <property type="project" value="UniProtKB-ARBA"/>
</dbReference>
<dbReference type="InterPro" id="IPR018247">
    <property type="entry name" value="EF_Hand_1_Ca_BS"/>
</dbReference>
<dbReference type="Gene3D" id="1.10.238.10">
    <property type="entry name" value="EF-hand"/>
    <property type="match status" value="2"/>
</dbReference>
<dbReference type="PROSITE" id="PS00018">
    <property type="entry name" value="EF_HAND_1"/>
    <property type="match status" value="4"/>
</dbReference>
<dbReference type="InterPro" id="IPR039647">
    <property type="entry name" value="EF_hand_pair_protein_CML-like"/>
</dbReference>
<dbReference type="InterPro" id="IPR002048">
    <property type="entry name" value="EF_hand_dom"/>
</dbReference>
<accession>A0A6A2WYU4</accession>
<proteinExistence type="predicted"/>
<evidence type="ECO:0000256" key="3">
    <source>
        <dbReference type="ARBA" id="ARBA00022737"/>
    </source>
</evidence>
<evidence type="ECO:0000256" key="1">
    <source>
        <dbReference type="ARBA" id="ARBA00003291"/>
    </source>
</evidence>
<comment type="caution">
    <text evidence="7">The sequence shown here is derived from an EMBL/GenBank/DDBJ whole genome shotgun (WGS) entry which is preliminary data.</text>
</comment>
<dbReference type="Pfam" id="PF13499">
    <property type="entry name" value="EF-hand_7"/>
    <property type="match status" value="2"/>
</dbReference>
<evidence type="ECO:0000313" key="8">
    <source>
        <dbReference type="Proteomes" id="UP000436088"/>
    </source>
</evidence>
<keyword evidence="3" id="KW-0677">Repeat</keyword>
<keyword evidence="2" id="KW-0479">Metal-binding</keyword>
<evidence type="ECO:0000256" key="2">
    <source>
        <dbReference type="ARBA" id="ARBA00022723"/>
    </source>
</evidence>
<dbReference type="GO" id="GO:0043226">
    <property type="term" value="C:organelle"/>
    <property type="evidence" value="ECO:0007669"/>
    <property type="project" value="UniProtKB-ARBA"/>
</dbReference>
<evidence type="ECO:0000313" key="7">
    <source>
        <dbReference type="EMBL" id="KAE8667283.1"/>
    </source>
</evidence>
<dbReference type="PROSITE" id="PS50222">
    <property type="entry name" value="EF_HAND_2"/>
    <property type="match status" value="4"/>
</dbReference>
<dbReference type="InterPro" id="IPR011992">
    <property type="entry name" value="EF-hand-dom_pair"/>
</dbReference>
<gene>
    <name evidence="7" type="ORF">F3Y22_tig00112428pilonHSYRG00079</name>
</gene>
<comment type="function">
    <text evidence="1">Potential calcium sensor.</text>
</comment>
<feature type="domain" description="EF-hand" evidence="6">
    <location>
        <begin position="83"/>
        <end position="118"/>
    </location>
</feature>
<feature type="region of interest" description="Disordered" evidence="5">
    <location>
        <begin position="1"/>
        <end position="27"/>
    </location>
</feature>
<protein>
    <submittedName>
        <fullName evidence="7">Calcium-binding protein CML25</fullName>
    </submittedName>
</protein>